<organism evidence="1 2">
    <name type="scientific">Meishania litoralis</name>
    <dbReference type="NCBI Taxonomy" id="3434685"/>
    <lineage>
        <taxon>Bacteria</taxon>
        <taxon>Pseudomonadati</taxon>
        <taxon>Bacteroidota</taxon>
        <taxon>Flavobacteriia</taxon>
        <taxon>Flavobacteriales</taxon>
        <taxon>Flavobacteriaceae</taxon>
        <taxon>Meishania</taxon>
    </lineage>
</organism>
<gene>
    <name evidence="1" type="ORF">ACEZ3G_07030</name>
</gene>
<comment type="caution">
    <text evidence="1">The sequence shown here is derived from an EMBL/GenBank/DDBJ whole genome shotgun (WGS) entry which is preliminary data.</text>
</comment>
<evidence type="ECO:0000313" key="1">
    <source>
        <dbReference type="EMBL" id="MFH6603221.1"/>
    </source>
</evidence>
<evidence type="ECO:0000313" key="2">
    <source>
        <dbReference type="Proteomes" id="UP001595191"/>
    </source>
</evidence>
<dbReference type="EMBL" id="JBHFPV010000001">
    <property type="protein sequence ID" value="MFH6603221.1"/>
    <property type="molecule type" value="Genomic_DNA"/>
</dbReference>
<sequence length="154" mass="17987">MAAIHKIGEDFFEDSFSLIALHTSLEDYALGYALNKSLKVNFRRTRKDFEIKPSVSFHIFEWRDEVNDSHWSLIANNSVKLVYTSGRDLFGDEPTFAKNYLLPEYKEVDFFIKIEQDYLDGTHLIVKQLLGMPEILTAYRIDVENLKSKNNLIF</sequence>
<name>A0ACC7LIZ5_9FLAO</name>
<keyword evidence="2" id="KW-1185">Reference proteome</keyword>
<dbReference type="Proteomes" id="UP001595191">
    <property type="component" value="Unassembled WGS sequence"/>
</dbReference>
<reference evidence="1" key="1">
    <citation type="submission" date="2024-09" db="EMBL/GenBank/DDBJ databases">
        <authorList>
            <person name="Liu J."/>
        </authorList>
    </citation>
    <scope>NUCLEOTIDE SEQUENCE</scope>
    <source>
        <strain evidence="1">NBU2967</strain>
    </source>
</reference>
<proteinExistence type="predicted"/>
<accession>A0ACC7LIZ5</accession>
<protein>
    <submittedName>
        <fullName evidence="1">IPExxxVDY family protein</fullName>
    </submittedName>
</protein>